<keyword evidence="1" id="KW-1133">Transmembrane helix</keyword>
<evidence type="ECO:0000313" key="4">
    <source>
        <dbReference type="Proteomes" id="UP000426328"/>
    </source>
</evidence>
<dbReference type="GeneID" id="42778927"/>
<dbReference type="KEGG" id="aamb:D1866_04280"/>
<name>A0A650CU20_ACIAM</name>
<protein>
    <recommendedName>
        <fullName evidence="6">DUF973 family protein</fullName>
    </recommendedName>
</protein>
<dbReference type="Proteomes" id="UP000474054">
    <property type="component" value="Unassembled WGS sequence"/>
</dbReference>
<feature type="transmembrane region" description="Helical" evidence="1">
    <location>
        <begin position="28"/>
        <end position="45"/>
    </location>
</feature>
<reference evidence="3 4" key="2">
    <citation type="submission" date="2019-10" db="EMBL/GenBank/DDBJ databases">
        <title>Genome Sequences from Six Type Strain Members of the Archaeal Family Sulfolobaceae: Acidianus ambivalens, Acidianus infernus, Metallosphaera prunae, Stygiolobus azoricus, Sulfolobus metallicus, and Sulfurisphaera ohwakuensis.</title>
        <authorList>
            <person name="Counts J.A."/>
            <person name="Kelly R.M."/>
        </authorList>
    </citation>
    <scope>NUCLEOTIDE SEQUENCE [LARGE SCALE GENOMIC DNA]</scope>
    <source>
        <strain evidence="3 4">LEI 10</strain>
    </source>
</reference>
<keyword evidence="1" id="KW-0472">Membrane</keyword>
<proteinExistence type="predicted"/>
<organism evidence="3 4">
    <name type="scientific">Acidianus ambivalens</name>
    <name type="common">Desulfurolobus ambivalens</name>
    <dbReference type="NCBI Taxonomy" id="2283"/>
    <lineage>
        <taxon>Archaea</taxon>
        <taxon>Thermoproteota</taxon>
        <taxon>Thermoprotei</taxon>
        <taxon>Sulfolobales</taxon>
        <taxon>Sulfolobaceae</taxon>
        <taxon>Acidianus</taxon>
    </lineage>
</organism>
<evidence type="ECO:0008006" key="6">
    <source>
        <dbReference type="Google" id="ProtNLM"/>
    </source>
</evidence>
<gene>
    <name evidence="3" type="ORF">D1866_04280</name>
    <name evidence="2" type="ORF">GFB69_10545</name>
</gene>
<dbReference type="EMBL" id="WHYS01000002">
    <property type="protein sequence ID" value="MQL56160.1"/>
    <property type="molecule type" value="Genomic_DNA"/>
</dbReference>
<reference evidence="2 5" key="1">
    <citation type="submission" date="2019-10" db="EMBL/GenBank/DDBJ databases">
        <title>Comparative genomics of sulfur disproportionating microorganisms.</title>
        <authorList>
            <person name="Ward L.M."/>
            <person name="Bertran E."/>
            <person name="Johnston D."/>
        </authorList>
    </citation>
    <scope>NUCLEOTIDE SEQUENCE [LARGE SCALE GENOMIC DNA]</scope>
    <source>
        <strain evidence="2 5">DSM 3772</strain>
    </source>
</reference>
<feature type="transmembrane region" description="Helical" evidence="1">
    <location>
        <begin position="114"/>
        <end position="137"/>
    </location>
</feature>
<feature type="transmembrane region" description="Helical" evidence="1">
    <location>
        <begin position="176"/>
        <end position="196"/>
    </location>
</feature>
<dbReference type="RefSeq" id="WP_152942596.1">
    <property type="nucleotide sequence ID" value="NZ_CP045482.1"/>
</dbReference>
<feature type="transmembrane region" description="Helical" evidence="1">
    <location>
        <begin position="149"/>
        <end position="170"/>
    </location>
</feature>
<evidence type="ECO:0000313" key="5">
    <source>
        <dbReference type="Proteomes" id="UP000474054"/>
    </source>
</evidence>
<keyword evidence="1" id="KW-0812">Transmembrane</keyword>
<evidence type="ECO:0000313" key="3">
    <source>
        <dbReference type="EMBL" id="QGR21298.1"/>
    </source>
</evidence>
<feature type="transmembrane region" description="Helical" evidence="1">
    <location>
        <begin position="51"/>
        <end position="69"/>
    </location>
</feature>
<keyword evidence="4" id="KW-1185">Reference proteome</keyword>
<dbReference type="AlphaFoldDB" id="A0A650CU20"/>
<dbReference type="EMBL" id="CP045482">
    <property type="protein sequence ID" value="QGR21298.1"/>
    <property type="molecule type" value="Genomic_DNA"/>
</dbReference>
<evidence type="ECO:0000256" key="1">
    <source>
        <dbReference type="SAM" id="Phobius"/>
    </source>
</evidence>
<evidence type="ECO:0000313" key="2">
    <source>
        <dbReference type="EMBL" id="MQL56160.1"/>
    </source>
</evidence>
<feature type="transmembrane region" description="Helical" evidence="1">
    <location>
        <begin position="90"/>
        <end position="108"/>
    </location>
</feature>
<dbReference type="Proteomes" id="UP000426328">
    <property type="component" value="Chromosome"/>
</dbReference>
<sequence>MEKDLIKESKEIAEKIIKGEFRLTIAKYYLLWSTFPLVLFALFLINTRYPFLNYPIALSGYLYYNFKIFSDFSKTVERVNGIKRRGKGKYYVIAYFALWSIPAAMVIVGSDFNYPYLTLAGSAIFGIVYSFFAYYDFKKSFYDFHYYDLLAMITFMAEIISIGICVTLKIQLLEIMWIPFTLSWIYAAYASFMEVIEGE</sequence>
<accession>A0A650CU20</accession>